<feature type="region of interest" description="Disordered" evidence="1">
    <location>
        <begin position="42"/>
        <end position="82"/>
    </location>
</feature>
<feature type="compositionally biased region" description="Polar residues" evidence="1">
    <location>
        <begin position="1"/>
        <end position="11"/>
    </location>
</feature>
<feature type="compositionally biased region" description="Basic and acidic residues" evidence="1">
    <location>
        <begin position="45"/>
        <end position="56"/>
    </location>
</feature>
<reference evidence="3" key="1">
    <citation type="submission" date="2021-04" db="EMBL/GenBank/DDBJ databases">
        <authorList>
            <person name="Rodrigo-Torres L."/>
            <person name="Arahal R. D."/>
            <person name="Lucena T."/>
        </authorList>
    </citation>
    <scope>NUCLEOTIDE SEQUENCE</scope>
    <source>
        <strain evidence="3">AS29M-1</strain>
    </source>
</reference>
<proteinExistence type="predicted"/>
<evidence type="ECO:0000313" key="4">
    <source>
        <dbReference type="Proteomes" id="UP000683507"/>
    </source>
</evidence>
<dbReference type="Proteomes" id="UP000683507">
    <property type="component" value="Chromosome"/>
</dbReference>
<dbReference type="KEGG" id="ptan:CRYO30217_01862"/>
<feature type="region of interest" description="Disordered" evidence="1">
    <location>
        <begin position="1"/>
        <end position="27"/>
    </location>
</feature>
<feature type="transmembrane region" description="Helical" evidence="2">
    <location>
        <begin position="120"/>
        <end position="138"/>
    </location>
</feature>
<evidence type="ECO:0000256" key="1">
    <source>
        <dbReference type="SAM" id="MobiDB-lite"/>
    </source>
</evidence>
<keyword evidence="2" id="KW-1133">Transmembrane helix</keyword>
<feature type="compositionally biased region" description="Polar residues" evidence="1">
    <location>
        <begin position="64"/>
        <end position="73"/>
    </location>
</feature>
<evidence type="ECO:0000256" key="2">
    <source>
        <dbReference type="SAM" id="Phobius"/>
    </source>
</evidence>
<protein>
    <submittedName>
        <fullName evidence="3">Uncharacterized protein</fullName>
    </submittedName>
</protein>
<dbReference type="RefSeq" id="WP_258542060.1">
    <property type="nucleotide sequence ID" value="NZ_OU015584.1"/>
</dbReference>
<sequence length="146" mass="16320">MKTENKLTTLFKSGEKQQAKVSDQLVNDPRIDSPEIKVILPEQSEISKTESGKEPETIAPVQTKEVSQEQTTVKTKEGEEDKTYDQGFLDEFEVVASKEDKVEEPHVCEVGFVEAFKQNWLLLTAILVGLGIGCFFIGRVTKKVTS</sequence>
<accession>A0A916JMQ7</accession>
<organism evidence="3 4">
    <name type="scientific">Parvicella tangerina</name>
    <dbReference type="NCBI Taxonomy" id="2829795"/>
    <lineage>
        <taxon>Bacteria</taxon>
        <taxon>Pseudomonadati</taxon>
        <taxon>Bacteroidota</taxon>
        <taxon>Flavobacteriia</taxon>
        <taxon>Flavobacteriales</taxon>
        <taxon>Parvicellaceae</taxon>
        <taxon>Parvicella</taxon>
    </lineage>
</organism>
<keyword evidence="2" id="KW-0472">Membrane</keyword>
<evidence type="ECO:0000313" key="3">
    <source>
        <dbReference type="EMBL" id="CAG5082275.1"/>
    </source>
</evidence>
<gene>
    <name evidence="3" type="ORF">CRYO30217_01862</name>
</gene>
<name>A0A916JMQ7_9FLAO</name>
<keyword evidence="2" id="KW-0812">Transmembrane</keyword>
<dbReference type="EMBL" id="OU015584">
    <property type="protein sequence ID" value="CAG5082275.1"/>
    <property type="molecule type" value="Genomic_DNA"/>
</dbReference>
<dbReference type="AlphaFoldDB" id="A0A916JMQ7"/>
<keyword evidence="4" id="KW-1185">Reference proteome</keyword>